<proteinExistence type="predicted"/>
<gene>
    <name evidence="1" type="ORF">VNO78_16326</name>
</gene>
<dbReference type="AlphaFoldDB" id="A0AAN9XKK6"/>
<organism evidence="1 2">
    <name type="scientific">Psophocarpus tetragonolobus</name>
    <name type="common">Winged bean</name>
    <name type="synonym">Dolichos tetragonolobus</name>
    <dbReference type="NCBI Taxonomy" id="3891"/>
    <lineage>
        <taxon>Eukaryota</taxon>
        <taxon>Viridiplantae</taxon>
        <taxon>Streptophyta</taxon>
        <taxon>Embryophyta</taxon>
        <taxon>Tracheophyta</taxon>
        <taxon>Spermatophyta</taxon>
        <taxon>Magnoliopsida</taxon>
        <taxon>eudicotyledons</taxon>
        <taxon>Gunneridae</taxon>
        <taxon>Pentapetalae</taxon>
        <taxon>rosids</taxon>
        <taxon>fabids</taxon>
        <taxon>Fabales</taxon>
        <taxon>Fabaceae</taxon>
        <taxon>Papilionoideae</taxon>
        <taxon>50 kb inversion clade</taxon>
        <taxon>NPAAA clade</taxon>
        <taxon>indigoferoid/millettioid clade</taxon>
        <taxon>Phaseoleae</taxon>
        <taxon>Psophocarpus</taxon>
    </lineage>
</organism>
<comment type="caution">
    <text evidence="1">The sequence shown here is derived from an EMBL/GenBank/DDBJ whole genome shotgun (WGS) entry which is preliminary data.</text>
</comment>
<keyword evidence="2" id="KW-1185">Reference proteome</keyword>
<evidence type="ECO:0000313" key="2">
    <source>
        <dbReference type="Proteomes" id="UP001386955"/>
    </source>
</evidence>
<dbReference type="EMBL" id="JAYMYS010000004">
    <property type="protein sequence ID" value="KAK7395759.1"/>
    <property type="molecule type" value="Genomic_DNA"/>
</dbReference>
<protein>
    <submittedName>
        <fullName evidence="1">Uncharacterized protein</fullName>
    </submittedName>
</protein>
<accession>A0AAN9XKK6</accession>
<sequence>MTPPSTKAYYGGTLVMVIRSCKITIVDFSLATTTHDGSIRALIEGRLLALVVNGKSFKLRWCLSGCDLVSTKMGIVGLRPSRMKYKFCHVSQ</sequence>
<reference evidence="1 2" key="1">
    <citation type="submission" date="2024-01" db="EMBL/GenBank/DDBJ databases">
        <title>The genomes of 5 underutilized Papilionoideae crops provide insights into root nodulation and disease resistanc.</title>
        <authorList>
            <person name="Jiang F."/>
        </authorList>
    </citation>
    <scope>NUCLEOTIDE SEQUENCE [LARGE SCALE GENOMIC DNA]</scope>
    <source>
        <strain evidence="1">DUOXIRENSHENG_FW03</strain>
        <tissue evidence="1">Leaves</tissue>
    </source>
</reference>
<dbReference type="Proteomes" id="UP001386955">
    <property type="component" value="Unassembled WGS sequence"/>
</dbReference>
<evidence type="ECO:0000313" key="1">
    <source>
        <dbReference type="EMBL" id="KAK7395759.1"/>
    </source>
</evidence>
<name>A0AAN9XKK6_PSOTE</name>